<dbReference type="InterPro" id="IPR036291">
    <property type="entry name" value="NAD(P)-bd_dom_sf"/>
</dbReference>
<dbReference type="Pfam" id="PF19328">
    <property type="entry name" value="DAP_DH_C"/>
    <property type="match status" value="1"/>
</dbReference>
<dbReference type="Gene3D" id="3.40.50.720">
    <property type="entry name" value="NAD(P)-binding Rossmann-like Domain"/>
    <property type="match status" value="1"/>
</dbReference>
<gene>
    <name evidence="2" type="ORF">RFM51_27610</name>
</gene>
<evidence type="ECO:0000313" key="2">
    <source>
        <dbReference type="EMBL" id="MDX8443341.1"/>
    </source>
</evidence>
<name>A0ABU4X4T0_9HYPH</name>
<sequence length="329" mass="33940">MTARRVAIYGSGRTAGELVKELRHSPHVLATAIAHSARRAGQDIGALTIGEPVGVTATADLDAALRSGTFDVLLYVGLSGQRQAEVMAACADAGVDVVHACFVHPGVALGEELHRDLARRAAATGSRIVGTGMIPGLWLDVLPSLLSSGLPAPVSVWGRRLSDISSWGSDVLRHELGVGSTQTGASPRIDLILRESAHMIADGLNLGEFSLETRGGLALAEEPGRVGEIDVLPGQVEGFRQELVVTVAGQERVRLAWTGLANVASRVSGSGTAATVEIRLSGGDGSGIELRVNPPLDPYPGTAARMVRAVGAIATLPPGLHPTSALPVA</sequence>
<evidence type="ECO:0000259" key="1">
    <source>
        <dbReference type="Pfam" id="PF19328"/>
    </source>
</evidence>
<organism evidence="2 3">
    <name type="scientific">Mesorhizobium australafricanum</name>
    <dbReference type="NCBI Taxonomy" id="3072311"/>
    <lineage>
        <taxon>Bacteria</taxon>
        <taxon>Pseudomonadati</taxon>
        <taxon>Pseudomonadota</taxon>
        <taxon>Alphaproteobacteria</taxon>
        <taxon>Hyphomicrobiales</taxon>
        <taxon>Phyllobacteriaceae</taxon>
        <taxon>Mesorhizobium</taxon>
    </lineage>
</organism>
<comment type="caution">
    <text evidence="2">The sequence shown here is derived from an EMBL/GenBank/DDBJ whole genome shotgun (WGS) entry which is preliminary data.</text>
</comment>
<keyword evidence="3" id="KW-1185">Reference proteome</keyword>
<evidence type="ECO:0000313" key="3">
    <source>
        <dbReference type="Proteomes" id="UP001272097"/>
    </source>
</evidence>
<dbReference type="InterPro" id="IPR045760">
    <property type="entry name" value="DAP_DH_C"/>
</dbReference>
<feature type="domain" description="2,4-diaminopentanoate dehydrogenase C-terminal" evidence="1">
    <location>
        <begin position="139"/>
        <end position="328"/>
    </location>
</feature>
<dbReference type="SUPFAM" id="SSF51735">
    <property type="entry name" value="NAD(P)-binding Rossmann-fold domains"/>
    <property type="match status" value="1"/>
</dbReference>
<dbReference type="RefSeq" id="WP_320217328.1">
    <property type="nucleotide sequence ID" value="NZ_JAVIIS010000060.1"/>
</dbReference>
<dbReference type="Proteomes" id="UP001272097">
    <property type="component" value="Unassembled WGS sequence"/>
</dbReference>
<reference evidence="2 3" key="1">
    <citation type="submission" date="2023-08" db="EMBL/GenBank/DDBJ databases">
        <title>Implementing the SeqCode for naming new Mesorhizobium species isolated from Vachellia karroo root nodules.</title>
        <authorList>
            <person name="Van Lill M."/>
        </authorList>
    </citation>
    <scope>NUCLEOTIDE SEQUENCE [LARGE SCALE GENOMIC DNA]</scope>
    <source>
        <strain evidence="2 3">VK3E</strain>
    </source>
</reference>
<proteinExistence type="predicted"/>
<dbReference type="EMBL" id="JAVIIS010000060">
    <property type="protein sequence ID" value="MDX8443341.1"/>
    <property type="molecule type" value="Genomic_DNA"/>
</dbReference>
<accession>A0ABU4X4T0</accession>
<protein>
    <recommendedName>
        <fullName evidence="1">2,4-diaminopentanoate dehydrogenase C-terminal domain-containing protein</fullName>
    </recommendedName>
</protein>